<dbReference type="RefSeq" id="WP_014875866.1">
    <property type="nucleotide sequence ID" value="NZ_CP010610.1"/>
</dbReference>
<proteinExistence type="predicted"/>
<dbReference type="InterPro" id="IPR016187">
    <property type="entry name" value="CTDL_fold"/>
</dbReference>
<dbReference type="Gene3D" id="3.10.100.10">
    <property type="entry name" value="Mannose-Binding Protein A, subunit A"/>
    <property type="match status" value="1"/>
</dbReference>
<sequence precursor="true">MTVTKAATKAALIAIPLLLSAGGAALAQDTSMSFFVTSIGSGKGGDLGGLEGADAHCANLAEAAGANGKTWRAYLSTQEEGKRGISARDRIGSGPWHNAKGVQIAGNLDELHLSPNIVKSTGLDENGNLVNGRGDRPNVHDLLTGTMADGTAYFPWMEGDKTCSNWTSSGEGSATVGHHDRHGGGNTSWNAAHDTRGCSMEALAMTGGAGLFMCFATNGG</sequence>
<dbReference type="InterPro" id="IPR016186">
    <property type="entry name" value="C-type_lectin-like/link_sf"/>
</dbReference>
<evidence type="ECO:0000313" key="1">
    <source>
        <dbReference type="EMBL" id="AUR00358.1"/>
    </source>
</evidence>
<organism evidence="1 2">
    <name type="scientific">Phaeobacter inhibens</name>
    <dbReference type="NCBI Taxonomy" id="221822"/>
    <lineage>
        <taxon>Bacteria</taxon>
        <taxon>Pseudomonadati</taxon>
        <taxon>Pseudomonadota</taxon>
        <taxon>Alphaproteobacteria</taxon>
        <taxon>Rhodobacterales</taxon>
        <taxon>Roseobacteraceae</taxon>
        <taxon>Phaeobacter</taxon>
    </lineage>
</organism>
<dbReference type="Proteomes" id="UP000236447">
    <property type="component" value="Chromosome"/>
</dbReference>
<reference evidence="1 2" key="2">
    <citation type="journal article" date="2017" name="Genome Biol. Evol.">
        <title>Trajectories and Drivers of Genome Evolution in Surface-Associated Marine Phaeobacter.</title>
        <authorList>
            <person name="Freese H.M."/>
            <person name="Sikorski J."/>
            <person name="Bunk B."/>
            <person name="Scheuner C."/>
            <person name="Meier-Kolthoff J.P."/>
            <person name="Sproer C."/>
            <person name="Gram L."/>
            <person name="Overmann J."/>
        </authorList>
    </citation>
    <scope>NUCLEOTIDE SEQUENCE [LARGE SCALE GENOMIC DNA]</scope>
    <source>
        <strain evidence="1 2">P88</strain>
    </source>
</reference>
<dbReference type="AlphaFoldDB" id="A0A135IG34"/>
<accession>A0A135IG34</accession>
<dbReference type="SUPFAM" id="SSF56436">
    <property type="entry name" value="C-type lectin-like"/>
    <property type="match status" value="1"/>
</dbReference>
<name>A0A135IG34_9RHOB</name>
<dbReference type="EMBL" id="CP010725">
    <property type="protein sequence ID" value="AUR00358.1"/>
    <property type="molecule type" value="Genomic_DNA"/>
</dbReference>
<evidence type="ECO:0000313" key="2">
    <source>
        <dbReference type="Proteomes" id="UP000236447"/>
    </source>
</evidence>
<reference evidence="1 2" key="1">
    <citation type="journal article" date="2017" name="Front. Microbiol.">
        <title>Phaeobacter piscinae sp. nov., a species of the Roseobacter group and potential aquaculture probiont.</title>
        <authorList>
            <person name="Sonnenschein E.C."/>
            <person name="Phippen C.B.W."/>
            <person name="Nielsen K.F."/>
            <person name="Mateiu R.V."/>
            <person name="Melchiorsen J."/>
            <person name="Gram L."/>
            <person name="Overmann J."/>
            <person name="Freese H.M."/>
        </authorList>
    </citation>
    <scope>NUCLEOTIDE SEQUENCE [LARGE SCALE GENOMIC DNA]</scope>
    <source>
        <strain evidence="1 2">P88</strain>
    </source>
</reference>
<protein>
    <submittedName>
        <fullName evidence="1">Uncharacterized protein</fullName>
    </submittedName>
</protein>
<gene>
    <name evidence="1" type="ORF">PhaeoP88_03022</name>
</gene>